<gene>
    <name evidence="5" type="ORF">KC19_3G212700</name>
</gene>
<evidence type="ECO:0000313" key="6">
    <source>
        <dbReference type="Proteomes" id="UP000822688"/>
    </source>
</evidence>
<dbReference type="InterPro" id="IPR010031">
    <property type="entry name" value="FAD_lactone_oxidase-like"/>
</dbReference>
<dbReference type="PANTHER" id="PTHR43762">
    <property type="entry name" value="L-GULONOLACTONE OXIDASE"/>
    <property type="match status" value="1"/>
</dbReference>
<dbReference type="Gene3D" id="3.30.465.10">
    <property type="match status" value="1"/>
</dbReference>
<reference evidence="5" key="1">
    <citation type="submission" date="2020-06" db="EMBL/GenBank/DDBJ databases">
        <title>WGS assembly of Ceratodon purpureus strain R40.</title>
        <authorList>
            <person name="Carey S.B."/>
            <person name="Jenkins J."/>
            <person name="Shu S."/>
            <person name="Lovell J.T."/>
            <person name="Sreedasyam A."/>
            <person name="Maumus F."/>
            <person name="Tiley G.P."/>
            <person name="Fernandez-Pozo N."/>
            <person name="Barry K."/>
            <person name="Chen C."/>
            <person name="Wang M."/>
            <person name="Lipzen A."/>
            <person name="Daum C."/>
            <person name="Saski C.A."/>
            <person name="Payton A.C."/>
            <person name="Mcbreen J.C."/>
            <person name="Conrad R.E."/>
            <person name="Kollar L.M."/>
            <person name="Olsson S."/>
            <person name="Huttunen S."/>
            <person name="Landis J.B."/>
            <person name="Wickett N.J."/>
            <person name="Johnson M.G."/>
            <person name="Rensing S.A."/>
            <person name="Grimwood J."/>
            <person name="Schmutz J."/>
            <person name="Mcdaniel S.F."/>
        </authorList>
    </citation>
    <scope>NUCLEOTIDE SEQUENCE</scope>
    <source>
        <strain evidence="5">R40</strain>
    </source>
</reference>
<dbReference type="Proteomes" id="UP000822688">
    <property type="component" value="Chromosome 3"/>
</dbReference>
<dbReference type="AlphaFoldDB" id="A0A8T0IMK6"/>
<dbReference type="InterPro" id="IPR036318">
    <property type="entry name" value="FAD-bd_PCMH-like_sf"/>
</dbReference>
<keyword evidence="6" id="KW-1185">Reference proteome</keyword>
<dbReference type="SUPFAM" id="SSF56176">
    <property type="entry name" value="FAD-binding/transporter-associated domain-like"/>
    <property type="match status" value="1"/>
</dbReference>
<feature type="chain" id="PRO_5035863765" description="FAD-binding PCMH-type domain-containing protein" evidence="3">
    <location>
        <begin position="23"/>
        <end position="636"/>
    </location>
</feature>
<accession>A0A8T0IMK6</accession>
<dbReference type="GO" id="GO:0003885">
    <property type="term" value="F:D-arabinono-1,4-lactone oxidase activity"/>
    <property type="evidence" value="ECO:0007669"/>
    <property type="project" value="InterPro"/>
</dbReference>
<evidence type="ECO:0000256" key="2">
    <source>
        <dbReference type="ARBA" id="ARBA00023002"/>
    </source>
</evidence>
<dbReference type="Gene3D" id="3.30.70.2520">
    <property type="match status" value="1"/>
</dbReference>
<dbReference type="PROSITE" id="PS51387">
    <property type="entry name" value="FAD_PCMH"/>
    <property type="match status" value="1"/>
</dbReference>
<feature type="domain" description="FAD-binding PCMH-type" evidence="4">
    <location>
        <begin position="57"/>
        <end position="258"/>
    </location>
</feature>
<dbReference type="InterPro" id="IPR007173">
    <property type="entry name" value="ALO_C"/>
</dbReference>
<dbReference type="GO" id="GO:0016020">
    <property type="term" value="C:membrane"/>
    <property type="evidence" value="ECO:0007669"/>
    <property type="project" value="InterPro"/>
</dbReference>
<evidence type="ECO:0000313" key="5">
    <source>
        <dbReference type="EMBL" id="KAG0584472.1"/>
    </source>
</evidence>
<dbReference type="InterPro" id="IPR016166">
    <property type="entry name" value="FAD-bd_PCMH"/>
</dbReference>
<dbReference type="EMBL" id="CM026423">
    <property type="protein sequence ID" value="KAG0584472.1"/>
    <property type="molecule type" value="Genomic_DNA"/>
</dbReference>
<organism evidence="5 6">
    <name type="scientific">Ceratodon purpureus</name>
    <name type="common">Fire moss</name>
    <name type="synonym">Dicranum purpureum</name>
    <dbReference type="NCBI Taxonomy" id="3225"/>
    <lineage>
        <taxon>Eukaryota</taxon>
        <taxon>Viridiplantae</taxon>
        <taxon>Streptophyta</taxon>
        <taxon>Embryophyta</taxon>
        <taxon>Bryophyta</taxon>
        <taxon>Bryophytina</taxon>
        <taxon>Bryopsida</taxon>
        <taxon>Dicranidae</taxon>
        <taxon>Pseudoditrichales</taxon>
        <taxon>Ditrichaceae</taxon>
        <taxon>Ceratodon</taxon>
    </lineage>
</organism>
<feature type="signal peptide" evidence="3">
    <location>
        <begin position="1"/>
        <end position="22"/>
    </location>
</feature>
<evidence type="ECO:0000256" key="1">
    <source>
        <dbReference type="ARBA" id="ARBA00005147"/>
    </source>
</evidence>
<name>A0A8T0IMK6_CERPU</name>
<dbReference type="InterPro" id="IPR016169">
    <property type="entry name" value="FAD-bd_PCMH_sub2"/>
</dbReference>
<dbReference type="InterPro" id="IPR006094">
    <property type="entry name" value="Oxid_FAD_bind_N"/>
</dbReference>
<dbReference type="GO" id="GO:0071949">
    <property type="term" value="F:FAD binding"/>
    <property type="evidence" value="ECO:0007669"/>
    <property type="project" value="InterPro"/>
</dbReference>
<comment type="pathway">
    <text evidence="1">Cofactor biosynthesis; L-ascorbate biosynthesis.</text>
</comment>
<comment type="caution">
    <text evidence="5">The sequence shown here is derived from an EMBL/GenBank/DDBJ whole genome shotgun (WGS) entry which is preliminary data.</text>
</comment>
<dbReference type="PANTHER" id="PTHR43762:SF7">
    <property type="entry name" value="FAD-BINDING PCMH-TYPE DOMAIN-CONTAINING PROTEIN"/>
    <property type="match status" value="1"/>
</dbReference>
<evidence type="ECO:0000256" key="3">
    <source>
        <dbReference type="SAM" id="SignalP"/>
    </source>
</evidence>
<protein>
    <recommendedName>
        <fullName evidence="4">FAD-binding PCMH-type domain-containing protein</fullName>
    </recommendedName>
</protein>
<proteinExistence type="predicted"/>
<evidence type="ECO:0000259" key="4">
    <source>
        <dbReference type="PROSITE" id="PS51387"/>
    </source>
</evidence>
<dbReference type="Pfam" id="PF01565">
    <property type="entry name" value="FAD_binding_4"/>
    <property type="match status" value="1"/>
</dbReference>
<dbReference type="Pfam" id="PF04030">
    <property type="entry name" value="ALO"/>
    <property type="match status" value="1"/>
</dbReference>
<sequence length="636" mass="70287">MCWGVGTWAALFTLLASSFVSGDGVARNINLPSRVIVSEAFSHSDTGTTLYSSDNYLKCTSDVHVTPRTTQEVSDLIQLYTSRHRRVKIRATRRGFHSSAGFVCSGRRDSSKKEHRGVGARNGGGDDVVAVTMLLHLMNHVVDVDEERRKVTVEAGMTLLELAHVAEANAMSVPAGAFSMYANLTVGGVVMASAHGSGLGSVSSLGDLVRMVKWVNAKREVIVSDVGTERGEREVRALVGGLGLLGIATEFTFQLQENSRTMVETRKGLRDVDMVADLKRVLSLETPHVIVHWRPDFGTYKAVLLTQVGDVRGISAATPKFYPNGKRSSDTPIDNRIAGVWSELMATWEEDAAEESDSADMLNADICSLGEAMLSMSLHKDADGTPIDHGMLRTNYAMVSGDCSPKCLYNVHHMGTFTEDTEFTIKFSELEEWVQDVKTVVKTELAEVEARLSKRYGEGKVKRCMPPGYFWLRFGQGNSNLLSTSTGSENVVYVQWTHLHSAMVPNKLSKQSSIAETLEQLTLCKYKGRPHWGKNHERVFRHPNCKVMENFPTTNVVDLLELQLHHDPDKVFEPELFGHLVQKTGPGYSDLCTGHFWCYCEGDSHCPGGYACGDSPSFPEYKICKVIETYQQDAEL</sequence>
<keyword evidence="2" id="KW-0560">Oxidoreductase</keyword>
<keyword evidence="3" id="KW-0732">Signal</keyword>